<gene>
    <name evidence="1" type="ORF">LCGC14_2097800</name>
</gene>
<evidence type="ECO:0000313" key="1">
    <source>
        <dbReference type="EMBL" id="KKL71151.1"/>
    </source>
</evidence>
<accession>A0A0F9EY15</accession>
<protein>
    <submittedName>
        <fullName evidence="1">Uncharacterized protein</fullName>
    </submittedName>
</protein>
<sequence>MEYEKETIIPLQKVASEALGRTNQFYKVVYYPQTEKFMSKMSVYFIGVPTRIKKIVCDCGIEHIEESEKIRSTYFLAPDQLLIFIKNLISSYFYFKEKRFGETKIPVSEIRRTWLDHFTKDVREFQLKKWKNGGNKNV</sequence>
<proteinExistence type="predicted"/>
<dbReference type="EMBL" id="LAZR01025674">
    <property type="protein sequence ID" value="KKL71151.1"/>
    <property type="molecule type" value="Genomic_DNA"/>
</dbReference>
<name>A0A0F9EY15_9ZZZZ</name>
<comment type="caution">
    <text evidence="1">The sequence shown here is derived from an EMBL/GenBank/DDBJ whole genome shotgun (WGS) entry which is preliminary data.</text>
</comment>
<dbReference type="AlphaFoldDB" id="A0A0F9EY15"/>
<reference evidence="1" key="1">
    <citation type="journal article" date="2015" name="Nature">
        <title>Complex archaea that bridge the gap between prokaryotes and eukaryotes.</title>
        <authorList>
            <person name="Spang A."/>
            <person name="Saw J.H."/>
            <person name="Jorgensen S.L."/>
            <person name="Zaremba-Niedzwiedzka K."/>
            <person name="Martijn J."/>
            <person name="Lind A.E."/>
            <person name="van Eijk R."/>
            <person name="Schleper C."/>
            <person name="Guy L."/>
            <person name="Ettema T.J."/>
        </authorList>
    </citation>
    <scope>NUCLEOTIDE SEQUENCE</scope>
</reference>
<organism evidence="1">
    <name type="scientific">marine sediment metagenome</name>
    <dbReference type="NCBI Taxonomy" id="412755"/>
    <lineage>
        <taxon>unclassified sequences</taxon>
        <taxon>metagenomes</taxon>
        <taxon>ecological metagenomes</taxon>
    </lineage>
</organism>